<dbReference type="InterPro" id="IPR000070">
    <property type="entry name" value="Pectinesterase_cat"/>
</dbReference>
<evidence type="ECO:0000256" key="2">
    <source>
        <dbReference type="ARBA" id="ARBA00022801"/>
    </source>
</evidence>
<comment type="caution">
    <text evidence="6">The sequence shown here is derived from an EMBL/GenBank/DDBJ whole genome shotgun (WGS) entry which is preliminary data.</text>
</comment>
<dbReference type="GO" id="GO:0030599">
    <property type="term" value="F:pectinesterase activity"/>
    <property type="evidence" value="ECO:0007669"/>
    <property type="project" value="InterPro"/>
</dbReference>
<dbReference type="InterPro" id="IPR012334">
    <property type="entry name" value="Pectin_lyas_fold"/>
</dbReference>
<keyword evidence="4" id="KW-0732">Signal</keyword>
<evidence type="ECO:0000313" key="6">
    <source>
        <dbReference type="EMBL" id="MBB5226514.1"/>
    </source>
</evidence>
<sequence length="1275" mass="141041">MKKFLSNLFLGMLFFVASFGLSAQTRTVDVWDFGGVEESDAQNHIAISDIEGLEELGDDGKFTGPSEYTFGDLTFKVDKNDRAYNSGAKNAGSQSYVHTTFDDGYESNGVWYCNGKGGENKRYLLLENVRAGDLVTFYAQTSNGGDEKIHFSSLDEEGERDDIQDEVDSITNEAKIYSYIALSSGSYKIYCDASVGKPVYFRVKRERGVQVSGNLSSLPAGEPELKFILREKNLEFKAKISGKSYSVGLPAGYSFVAALGGIKGYGVRKDSKILEIDAKASSELKKDIAIAEQTSFPISGKISGFNMGFAPKAGSKVLLTPEKNPSALPVELSIKAENGEYSYSGEIEPSVFYTASLYDINDYEITSDSSFEGSSSFEKDITVAARKTYDVSGKFFGEIKEFPKSVQFKNIADGYIYDGRVSTLNYSVELREGVYEVICETSIARTVNHIVVEKAPVIKDIKMSLKQDTIRPLPPKKELWVGPKRGQYPSVAEAVAAAKAMNPLQERDRITIMITPGVYRNQLIVDVPYITLKNADPTKEVKITWYYGIGYKYYSADENGWYNEDLAYDKFAKKTVAKWGGATYIKSVAKAFHAEGITFETSFNKYVTDEEIADGVECEGFDFVRKLNSDVRSKAATERSCAILVEGDEAEFFDCKFLGSQDTFYTGSKIKGYLRKCFIEGNTDFIFGDGNFVFENCEIRFAGYSDRASAGYITAARTEAEAKGYLFLNCLISNDSNAFNAAGYFGRPWGKDAAVAWVNTVYGSEDVITPVGWTDMSGNKPEDARFREINTTWAGNAVKTDERTKDTIPQITKDFVMKVYLGQWKPEFYTEPKPAKIKAKKPVFTSDDDLNLVYPGHTMTVNYTLGTADADDMSLIKWYRDKDGKSTLVKQTTGYGDKTYLIQSEDAGGSIRCLIIPQIRSGDSAKPIEVKLDKKINEGFSIPANAIADRARVNGAVNVFLASDSTCKDYSALGMWTEGKIQKEGGWGEFLPAYFNGTVSVKDYANGGRSSRSFINEGLLDKIEVNISKGDYLFIQFGHNDCANAAGYLDERYVPLGRPDKKGIYPVVPGKKDETPANYKAKYGETFYSYDCGGTYKWYLLQFIEVARKAGATPVLVTPVSRLYYTSDGKIRPHHDSTDTGTGTQTTENNAYVEAVRQLAKEEKVILIDAFEMTKALYEKAYADKKDNSEAQKLMSEGDSTHNNKLGAFVIAGLFAKAIKAQIPPLAKGVVKPAKAIGENADGNLTFTVDSKGRFNCASEYWTLSTQKMLDSLNK</sequence>
<keyword evidence="7" id="KW-1185">Reference proteome</keyword>
<keyword evidence="2" id="KW-0378">Hydrolase</keyword>
<dbReference type="PANTHER" id="PTHR43695">
    <property type="entry name" value="PUTATIVE (AFU_ORTHOLOGUE AFUA_2G17250)-RELATED"/>
    <property type="match status" value="1"/>
</dbReference>
<dbReference type="Gene3D" id="3.40.50.1110">
    <property type="entry name" value="SGNH hydrolase"/>
    <property type="match status" value="1"/>
</dbReference>
<dbReference type="GO" id="GO:0042545">
    <property type="term" value="P:cell wall modification"/>
    <property type="evidence" value="ECO:0007669"/>
    <property type="project" value="InterPro"/>
</dbReference>
<dbReference type="CDD" id="cd01821">
    <property type="entry name" value="Rhamnogalacturan_acetylesterase_like"/>
    <property type="match status" value="1"/>
</dbReference>
<dbReference type="InterPro" id="IPR037459">
    <property type="entry name" value="RhgT-like"/>
</dbReference>
<dbReference type="AlphaFoldDB" id="A0A7W8GA48"/>
<evidence type="ECO:0000256" key="4">
    <source>
        <dbReference type="SAM" id="SignalP"/>
    </source>
</evidence>
<dbReference type="SUPFAM" id="SSF51126">
    <property type="entry name" value="Pectin lyase-like"/>
    <property type="match status" value="1"/>
</dbReference>
<accession>A0A7W8GA48</accession>
<dbReference type="SUPFAM" id="SSF52266">
    <property type="entry name" value="SGNH hydrolase"/>
    <property type="match status" value="1"/>
</dbReference>
<name>A0A7W8GA48_9SPIR</name>
<dbReference type="EMBL" id="JACHFQ010000005">
    <property type="protein sequence ID" value="MBB5226514.1"/>
    <property type="molecule type" value="Genomic_DNA"/>
</dbReference>
<dbReference type="PANTHER" id="PTHR43695:SF1">
    <property type="entry name" value="RHAMNOGALACTURONAN ACETYLESTERASE"/>
    <property type="match status" value="1"/>
</dbReference>
<evidence type="ECO:0000256" key="3">
    <source>
        <dbReference type="ARBA" id="ARBA00023085"/>
    </source>
</evidence>
<evidence type="ECO:0000256" key="1">
    <source>
        <dbReference type="ARBA" id="ARBA00008668"/>
    </source>
</evidence>
<protein>
    <submittedName>
        <fullName evidence="6">Pectin methylesterase-like acyl-CoA thioesterase/lysophospholipase L1-like esterase</fullName>
    </submittedName>
</protein>
<proteinExistence type="inferred from homology"/>
<comment type="similarity">
    <text evidence="1">Belongs to the 'GDSL' lipolytic enzyme family.</text>
</comment>
<dbReference type="Gene3D" id="2.160.20.10">
    <property type="entry name" value="Single-stranded right-handed beta-helix, Pectin lyase-like"/>
    <property type="match status" value="1"/>
</dbReference>
<dbReference type="RefSeq" id="WP_184659838.1">
    <property type="nucleotide sequence ID" value="NZ_CP031518.1"/>
</dbReference>
<evidence type="ECO:0000313" key="7">
    <source>
        <dbReference type="Proteomes" id="UP000518887"/>
    </source>
</evidence>
<organism evidence="6 7">
    <name type="scientific">Treponema ruminis</name>
    <dbReference type="NCBI Taxonomy" id="744515"/>
    <lineage>
        <taxon>Bacteria</taxon>
        <taxon>Pseudomonadati</taxon>
        <taxon>Spirochaetota</taxon>
        <taxon>Spirochaetia</taxon>
        <taxon>Spirochaetales</taxon>
        <taxon>Treponemataceae</taxon>
        <taxon>Treponema</taxon>
    </lineage>
</organism>
<dbReference type="InterPro" id="IPR036514">
    <property type="entry name" value="SGNH_hydro_sf"/>
</dbReference>
<reference evidence="6 7" key="1">
    <citation type="submission" date="2020-08" db="EMBL/GenBank/DDBJ databases">
        <title>Genomic Encyclopedia of Type Strains, Phase IV (KMG-IV): sequencing the most valuable type-strain genomes for metagenomic binning, comparative biology and taxonomic classification.</title>
        <authorList>
            <person name="Goeker M."/>
        </authorList>
    </citation>
    <scope>NUCLEOTIDE SEQUENCE [LARGE SCALE GENOMIC DNA]</scope>
    <source>
        <strain evidence="6 7">DSM 103462</strain>
    </source>
</reference>
<dbReference type="Pfam" id="PF01095">
    <property type="entry name" value="Pectinesterase"/>
    <property type="match status" value="1"/>
</dbReference>
<gene>
    <name evidence="6" type="ORF">HNP76_001887</name>
</gene>
<feature type="chain" id="PRO_5030953275" evidence="4">
    <location>
        <begin position="24"/>
        <end position="1275"/>
    </location>
</feature>
<dbReference type="InterPro" id="IPR011050">
    <property type="entry name" value="Pectin_lyase_fold/virulence"/>
</dbReference>
<feature type="domain" description="Pectinesterase catalytic" evidence="5">
    <location>
        <begin position="627"/>
        <end position="792"/>
    </location>
</feature>
<evidence type="ECO:0000259" key="5">
    <source>
        <dbReference type="Pfam" id="PF01095"/>
    </source>
</evidence>
<dbReference type="Proteomes" id="UP000518887">
    <property type="component" value="Unassembled WGS sequence"/>
</dbReference>
<keyword evidence="3" id="KW-0063">Aspartyl esterase</keyword>
<feature type="signal peptide" evidence="4">
    <location>
        <begin position="1"/>
        <end position="23"/>
    </location>
</feature>